<reference evidence="3" key="1">
    <citation type="submission" date="2016-07" db="EMBL/GenBank/DDBJ databases">
        <authorList>
            <person name="Florea S."/>
            <person name="Webb J.S."/>
            <person name="Jaromczyk J."/>
            <person name="Schardl C.L."/>
        </authorList>
    </citation>
    <scope>NUCLEOTIDE SEQUENCE [LARGE SCALE GENOMIC DNA]</scope>
    <source>
        <strain evidence="3">CDC-D5610</strain>
    </source>
</reference>
<dbReference type="KEGG" id="lcd:clem_01420"/>
<accession>A0A222NZ23</accession>
<evidence type="ECO:0000313" key="2">
    <source>
        <dbReference type="EMBL" id="ASQ44850.1"/>
    </source>
</evidence>
<dbReference type="OrthoDB" id="5648418at2"/>
<dbReference type="EMBL" id="CP016397">
    <property type="protein sequence ID" value="ASQ44850.1"/>
    <property type="molecule type" value="Genomic_DNA"/>
</dbReference>
<sequence length="807" mass="93009">MKDKIVDLIKELASLQESYSLETLTSIFDSKKELFVADVKLPEQYTSFWFILRNIYSELAVWQQLATEQQLETALRVDISSFSAQLKKIKSRLNHITEELLQQKGYLSSSGALFDDYNAYLLSQNPLIATMVPTSPQQQQHVLSNYLKILQEQLTTITLDTARLNLANLILKRKELSIKLKQFNVVVTDSCTDAPLLYDKLKELKDRLMNLKTGIDKAQQELAENISTEDINQEIKNKTNLIEKTKAELLSVDVKISRSELPSDIKVMLQSEYSLAGNKEIFLAEHESHLSWSSSLFNPYSWYSWSTDTEYKNKLSRSQSEFDYLQLLHQKEELATQIQLLTQQLVSAQNLLTTSSTTMRLSNDLTQLQQYTLQLLNEYNPNYKPATLNNVSLLTEIINTVGPLSRQIEETEESLRLLVQLIQINSSILEIRTTNALTDEIDALMPSPEELTQLRLTELARQQDTEVFHEKIKACNTSLASLATIAELMKEQELLRKEKASLETVLKAKKAKLPQTTSPNSFEIKVAPIKHSIQLQIAHLDAAQRTMLTEPEHPLIQEQVVSEKFSKLIAYQNSLTSWNCAIVENRHFFPAQLQDWYQQLYITLQMNVRDDIVCHQACQLLRDIYFELKIAKESKNSPVLTKYQTLCPKPQSTWQSLIALKPGLPLLQEGKKLTEVQHSVLWNHLKKLYQQQQLLNKSHPREGQLLLQAIQNLHQGCLLYEINPKHPALQHLLSSLDDPRYEILQKHRGFHKVYEWMAKLCSFLLDLIKKPQEKSDYRLFCFFKPTKTVQLLQDATIELANYTMSAE</sequence>
<protein>
    <recommendedName>
        <fullName evidence="4">Effector protein A, substrate of the Dot/Icm secretion system</fullName>
    </recommendedName>
</protein>
<dbReference type="RefSeq" id="WP_094089972.1">
    <property type="nucleotide sequence ID" value="NZ_CP016397.1"/>
</dbReference>
<keyword evidence="3" id="KW-1185">Reference proteome</keyword>
<evidence type="ECO:0000313" key="3">
    <source>
        <dbReference type="Proteomes" id="UP000201728"/>
    </source>
</evidence>
<organism evidence="2 3">
    <name type="scientific">Legionella clemsonensis</name>
    <dbReference type="NCBI Taxonomy" id="1867846"/>
    <lineage>
        <taxon>Bacteria</taxon>
        <taxon>Pseudomonadati</taxon>
        <taxon>Pseudomonadota</taxon>
        <taxon>Gammaproteobacteria</taxon>
        <taxon>Legionellales</taxon>
        <taxon>Legionellaceae</taxon>
        <taxon>Legionella</taxon>
    </lineage>
</organism>
<evidence type="ECO:0000256" key="1">
    <source>
        <dbReference type="SAM" id="Coils"/>
    </source>
</evidence>
<dbReference type="Proteomes" id="UP000201728">
    <property type="component" value="Chromosome"/>
</dbReference>
<feature type="coiled-coil region" evidence="1">
    <location>
        <begin position="324"/>
        <end position="351"/>
    </location>
</feature>
<name>A0A222NZ23_9GAMM</name>
<keyword evidence="1" id="KW-0175">Coiled coil</keyword>
<dbReference type="AlphaFoldDB" id="A0A222NZ23"/>
<proteinExistence type="predicted"/>
<evidence type="ECO:0008006" key="4">
    <source>
        <dbReference type="Google" id="ProtNLM"/>
    </source>
</evidence>
<feature type="coiled-coil region" evidence="1">
    <location>
        <begin position="159"/>
        <end position="248"/>
    </location>
</feature>
<gene>
    <name evidence="2" type="ORF">clem_01420</name>
</gene>